<keyword evidence="2" id="KW-1185">Reference proteome</keyword>
<proteinExistence type="predicted"/>
<protein>
    <submittedName>
        <fullName evidence="1">Uncharacterized protein</fullName>
    </submittedName>
</protein>
<evidence type="ECO:0000313" key="1">
    <source>
        <dbReference type="EMBL" id="CAK0911611.1"/>
    </source>
</evidence>
<sequence length="220" mass="22943">MESLRMSVQETVVKEVDAVFSGVKGLFDALVGASNSIFADAKAIPGAEGGSGLQDAIASAVCNGQGAMMGEKPFLCCVGGGSPAAKVGAGWDKLKKGNVEIDLPKFDTGKLPASHRRAIEKLMGHAQTAIDIAAKAFKQVSGKIAKEEIDNPSEIFHEVMMCADNVKIADLIVKVISCVFATFTSIAKAIKGGFEHGHNAIEARVAPISKAPKMEQAMAV</sequence>
<accession>A0ABN9YIM6</accession>
<name>A0ABN9YIM6_9DINO</name>
<reference evidence="1" key="1">
    <citation type="submission" date="2023-10" db="EMBL/GenBank/DDBJ databases">
        <authorList>
            <person name="Chen Y."/>
            <person name="Shah S."/>
            <person name="Dougan E. K."/>
            <person name="Thang M."/>
            <person name="Chan C."/>
        </authorList>
    </citation>
    <scope>NUCLEOTIDE SEQUENCE [LARGE SCALE GENOMIC DNA]</scope>
</reference>
<gene>
    <name evidence="1" type="ORF">PCOR1329_LOCUS85448</name>
</gene>
<comment type="caution">
    <text evidence="1">The sequence shown here is derived from an EMBL/GenBank/DDBJ whole genome shotgun (WGS) entry which is preliminary data.</text>
</comment>
<evidence type="ECO:0000313" key="2">
    <source>
        <dbReference type="Proteomes" id="UP001189429"/>
    </source>
</evidence>
<dbReference type="Proteomes" id="UP001189429">
    <property type="component" value="Unassembled WGS sequence"/>
</dbReference>
<dbReference type="EMBL" id="CAUYUJ010022614">
    <property type="protein sequence ID" value="CAK0911611.1"/>
    <property type="molecule type" value="Genomic_DNA"/>
</dbReference>
<organism evidence="1 2">
    <name type="scientific">Prorocentrum cordatum</name>
    <dbReference type="NCBI Taxonomy" id="2364126"/>
    <lineage>
        <taxon>Eukaryota</taxon>
        <taxon>Sar</taxon>
        <taxon>Alveolata</taxon>
        <taxon>Dinophyceae</taxon>
        <taxon>Prorocentrales</taxon>
        <taxon>Prorocentraceae</taxon>
        <taxon>Prorocentrum</taxon>
    </lineage>
</organism>